<feature type="transmembrane region" description="Helical" evidence="1">
    <location>
        <begin position="46"/>
        <end position="66"/>
    </location>
</feature>
<feature type="transmembrane region" description="Helical" evidence="1">
    <location>
        <begin position="390"/>
        <end position="408"/>
    </location>
</feature>
<keyword evidence="1" id="KW-0472">Membrane</keyword>
<sequence length="425" mass="43653">MSENGLEFLQKQTVRTLALGQILGGFGLGSTLSIGALLAADLSGSVAWSGAAATFSTLGTATWAIPLSRLAFARGRRVALALGAALAISGAALVITAASVRFFPLLLVALFLLGAGSAASLQARFAATDIPTDRKVGKDLSLVVWATTIGAVTGPNLFGPGEVVGNFLGLPELTGPFVFTIAAQMLATSVFWFGLRPDPLLVAKQIASDKLQAKPKVSLASAFATLKQYPVAAYAIVSIALSHMVMVSVMSMTPVHVTSHGGSLVVVGFVISLHILGMYAFAPLFGILSDKIGPVKTIVIAQLIFVSALLIAGFGAETQNLVTLGLFLLGLGWSAATVSGSALLATSVPVDQKTNVQGLSDSMMNLSGASGGAIAGTLVALYSFTGLSLMALVPVVVIVTISLLVRNYRAKQTRTASIENLPVPE</sequence>
<keyword evidence="1" id="KW-1133">Transmembrane helix</keyword>
<feature type="transmembrane region" description="Helical" evidence="1">
    <location>
        <begin position="297"/>
        <end position="316"/>
    </location>
</feature>
<name>A0A6J6JG38_9ZZZZ</name>
<dbReference type="InterPro" id="IPR020846">
    <property type="entry name" value="MFS_dom"/>
</dbReference>
<feature type="transmembrane region" description="Helical" evidence="1">
    <location>
        <begin position="17"/>
        <end position="40"/>
    </location>
</feature>
<feature type="transmembrane region" description="Helical" evidence="1">
    <location>
        <begin position="231"/>
        <end position="252"/>
    </location>
</feature>
<feature type="transmembrane region" description="Helical" evidence="1">
    <location>
        <begin position="105"/>
        <end position="127"/>
    </location>
</feature>
<organism evidence="3">
    <name type="scientific">freshwater metagenome</name>
    <dbReference type="NCBI Taxonomy" id="449393"/>
    <lineage>
        <taxon>unclassified sequences</taxon>
        <taxon>metagenomes</taxon>
        <taxon>ecological metagenomes</taxon>
    </lineage>
</organism>
<dbReference type="Pfam" id="PF07690">
    <property type="entry name" value="MFS_1"/>
    <property type="match status" value="1"/>
</dbReference>
<gene>
    <name evidence="3" type="ORF">UFOPK2032_00953</name>
</gene>
<proteinExistence type="predicted"/>
<feature type="transmembrane region" description="Helical" evidence="1">
    <location>
        <begin position="322"/>
        <end position="345"/>
    </location>
</feature>
<feature type="transmembrane region" description="Helical" evidence="1">
    <location>
        <begin position="139"/>
        <end position="157"/>
    </location>
</feature>
<dbReference type="EMBL" id="CAEZVM010000042">
    <property type="protein sequence ID" value="CAB4636122.1"/>
    <property type="molecule type" value="Genomic_DNA"/>
</dbReference>
<dbReference type="InterPro" id="IPR036259">
    <property type="entry name" value="MFS_trans_sf"/>
</dbReference>
<feature type="transmembrane region" description="Helical" evidence="1">
    <location>
        <begin position="177"/>
        <end position="195"/>
    </location>
</feature>
<dbReference type="Gene3D" id="1.20.1250.20">
    <property type="entry name" value="MFS general substrate transporter like domains"/>
    <property type="match status" value="2"/>
</dbReference>
<feature type="transmembrane region" description="Helical" evidence="1">
    <location>
        <begin position="264"/>
        <end position="285"/>
    </location>
</feature>
<dbReference type="GO" id="GO:0022857">
    <property type="term" value="F:transmembrane transporter activity"/>
    <property type="evidence" value="ECO:0007669"/>
    <property type="project" value="InterPro"/>
</dbReference>
<dbReference type="SUPFAM" id="SSF103473">
    <property type="entry name" value="MFS general substrate transporter"/>
    <property type="match status" value="1"/>
</dbReference>
<dbReference type="AlphaFoldDB" id="A0A6J6JG38"/>
<accession>A0A6J6JG38</accession>
<evidence type="ECO:0000259" key="2">
    <source>
        <dbReference type="PROSITE" id="PS50850"/>
    </source>
</evidence>
<feature type="domain" description="Major facilitator superfamily (MFS) profile" evidence="2">
    <location>
        <begin position="13"/>
        <end position="409"/>
    </location>
</feature>
<reference evidence="3" key="1">
    <citation type="submission" date="2020-05" db="EMBL/GenBank/DDBJ databases">
        <authorList>
            <person name="Chiriac C."/>
            <person name="Salcher M."/>
            <person name="Ghai R."/>
            <person name="Kavagutti S V."/>
        </authorList>
    </citation>
    <scope>NUCLEOTIDE SEQUENCE</scope>
</reference>
<dbReference type="PANTHER" id="PTHR23534">
    <property type="entry name" value="MFS PERMEASE"/>
    <property type="match status" value="1"/>
</dbReference>
<keyword evidence="1" id="KW-0812">Transmembrane</keyword>
<feature type="transmembrane region" description="Helical" evidence="1">
    <location>
        <begin position="78"/>
        <end position="99"/>
    </location>
</feature>
<protein>
    <submittedName>
        <fullName evidence="3">Unannotated protein</fullName>
    </submittedName>
</protein>
<dbReference type="InterPro" id="IPR011701">
    <property type="entry name" value="MFS"/>
</dbReference>
<evidence type="ECO:0000313" key="3">
    <source>
        <dbReference type="EMBL" id="CAB4636122.1"/>
    </source>
</evidence>
<evidence type="ECO:0000256" key="1">
    <source>
        <dbReference type="SAM" id="Phobius"/>
    </source>
</evidence>
<feature type="transmembrane region" description="Helical" evidence="1">
    <location>
        <begin position="366"/>
        <end position="384"/>
    </location>
</feature>
<dbReference type="PANTHER" id="PTHR23534:SF1">
    <property type="entry name" value="MAJOR FACILITATOR SUPERFAMILY PROTEIN"/>
    <property type="match status" value="1"/>
</dbReference>
<dbReference type="PROSITE" id="PS50850">
    <property type="entry name" value="MFS"/>
    <property type="match status" value="1"/>
</dbReference>